<feature type="compositionally biased region" description="Acidic residues" evidence="10">
    <location>
        <begin position="4974"/>
        <end position="4986"/>
    </location>
</feature>
<dbReference type="PIRSF" id="PIRSF010340">
    <property type="entry name" value="Midasin"/>
    <property type="match status" value="1"/>
</dbReference>
<dbReference type="InterPro" id="IPR011704">
    <property type="entry name" value="ATPase_dyneun-rel_AAA"/>
</dbReference>
<feature type="compositionally biased region" description="Polar residues" evidence="10">
    <location>
        <begin position="4875"/>
        <end position="4885"/>
    </location>
</feature>
<dbReference type="InterPro" id="IPR027417">
    <property type="entry name" value="P-loop_NTPase"/>
</dbReference>
<feature type="compositionally biased region" description="Low complexity" evidence="10">
    <location>
        <begin position="4645"/>
        <end position="4662"/>
    </location>
</feature>
<dbReference type="InterPro" id="IPR036465">
    <property type="entry name" value="vWFA_dom_sf"/>
</dbReference>
<dbReference type="InterPro" id="IPR018247">
    <property type="entry name" value="EF_Hand_1_Ca_BS"/>
</dbReference>
<accession>A0AAE2D1T6</accession>
<evidence type="ECO:0000256" key="2">
    <source>
        <dbReference type="ARBA" id="ARBA00004642"/>
    </source>
</evidence>
<dbReference type="Pfam" id="PF07728">
    <property type="entry name" value="AAA_5"/>
    <property type="match status" value="6"/>
</dbReference>
<dbReference type="Pfam" id="PF17867">
    <property type="entry name" value="AAA_lid_7"/>
    <property type="match status" value="3"/>
</dbReference>
<feature type="compositionally biased region" description="Acidic residues" evidence="10">
    <location>
        <begin position="4908"/>
        <end position="4928"/>
    </location>
</feature>
<evidence type="ECO:0000256" key="5">
    <source>
        <dbReference type="ARBA" id="ARBA00022741"/>
    </source>
</evidence>
<dbReference type="PANTHER" id="PTHR48103">
    <property type="entry name" value="MIDASIN-RELATED"/>
    <property type="match status" value="1"/>
</dbReference>
<feature type="compositionally biased region" description="Polar residues" evidence="10">
    <location>
        <begin position="4856"/>
        <end position="4868"/>
    </location>
</feature>
<feature type="compositionally biased region" description="Acidic residues" evidence="10">
    <location>
        <begin position="4709"/>
        <end position="4740"/>
    </location>
</feature>
<dbReference type="PROSITE" id="PS50234">
    <property type="entry name" value="VWFA"/>
    <property type="match status" value="1"/>
</dbReference>
<dbReference type="Gene3D" id="3.40.50.300">
    <property type="entry name" value="P-loop containing nucleotide triphosphate hydrolases"/>
    <property type="match status" value="6"/>
</dbReference>
<comment type="similarity">
    <text evidence="3 9">Belongs to the midasin family.</text>
</comment>
<name>A0AAE2D1T6_SCHME</name>
<evidence type="ECO:0000256" key="4">
    <source>
        <dbReference type="ARBA" id="ARBA00017143"/>
    </source>
</evidence>
<dbReference type="GO" id="GO:0005730">
    <property type="term" value="C:nucleolus"/>
    <property type="evidence" value="ECO:0007669"/>
    <property type="project" value="UniProtKB-SubCell"/>
</dbReference>
<feature type="compositionally biased region" description="Polar residues" evidence="10">
    <location>
        <begin position="5153"/>
        <end position="5167"/>
    </location>
</feature>
<dbReference type="GO" id="GO:0000027">
    <property type="term" value="P:ribosomal large subunit assembly"/>
    <property type="evidence" value="ECO:0007669"/>
    <property type="project" value="InterPro"/>
</dbReference>
<keyword evidence="13" id="KW-1185">Reference proteome</keyword>
<comment type="function">
    <text evidence="9">Nuclear chaperone required for maturation and nuclear export of pre-60S ribosome subunits.</text>
</comment>
<dbReference type="InterPro" id="IPR003593">
    <property type="entry name" value="AAA+_ATPase"/>
</dbReference>
<dbReference type="InterPro" id="IPR040848">
    <property type="entry name" value="AAA_lid_7"/>
</dbReference>
<dbReference type="FunFam" id="3.40.50.300:FF:004102">
    <property type="entry name" value="Uncharacterized protein"/>
    <property type="match status" value="1"/>
</dbReference>
<feature type="compositionally biased region" description="Basic and acidic residues" evidence="10">
    <location>
        <begin position="4814"/>
        <end position="4825"/>
    </location>
</feature>
<dbReference type="GO" id="GO:0000055">
    <property type="term" value="P:ribosomal large subunit export from nucleus"/>
    <property type="evidence" value="ECO:0007669"/>
    <property type="project" value="TreeGrafter"/>
</dbReference>
<feature type="compositionally biased region" description="Acidic residues" evidence="10">
    <location>
        <begin position="4952"/>
        <end position="4966"/>
    </location>
</feature>
<evidence type="ECO:0000256" key="8">
    <source>
        <dbReference type="ARBA" id="ARBA00023242"/>
    </source>
</evidence>
<evidence type="ECO:0000313" key="13">
    <source>
        <dbReference type="Proteomes" id="UP001292079"/>
    </source>
</evidence>
<dbReference type="SUPFAM" id="SSF53300">
    <property type="entry name" value="vWA-like"/>
    <property type="match status" value="1"/>
</dbReference>
<dbReference type="InterPro" id="IPR002035">
    <property type="entry name" value="VWF_A"/>
</dbReference>
<feature type="compositionally biased region" description="Basic and acidic residues" evidence="10">
    <location>
        <begin position="5009"/>
        <end position="5023"/>
    </location>
</feature>
<feature type="compositionally biased region" description="Basic and acidic residues" evidence="10">
    <location>
        <begin position="4685"/>
        <end position="4701"/>
    </location>
</feature>
<comment type="caution">
    <text evidence="12">The sequence shown here is derived from an EMBL/GenBank/DDBJ whole genome shotgun (WGS) entry which is preliminary data.</text>
</comment>
<evidence type="ECO:0000256" key="3">
    <source>
        <dbReference type="ARBA" id="ARBA00007188"/>
    </source>
</evidence>
<dbReference type="SUPFAM" id="SSF52540">
    <property type="entry name" value="P-loop containing nucleoside triphosphate hydrolases"/>
    <property type="match status" value="6"/>
</dbReference>
<keyword evidence="6 9" id="KW-0067">ATP-binding</keyword>
<dbReference type="Proteomes" id="UP001292079">
    <property type="component" value="Unassembled WGS sequence"/>
</dbReference>
<keyword evidence="8 9" id="KW-0539">Nucleus</keyword>
<sequence>MVKRNKRGSKAVEMCEETAVRPLEDICTTKRKWIDSDKNPLVLFSRFVDVENAAKKSLDRREPILIGGPVGSGKSSFANKLAKDFCNAVRTIQISEHTDAKINEVIHKNFQYFLSVFNKVLVPQTLLGAYCCTEIPGQFYWRPGPLISSIKQGYGLVLEDIDRGSSELQSLITSMLKKLNDHPANSKNSILLDPVSGNPVIHHSNFRLFMTRRFVSCHDDFRQESGNPLTEFLDHYCFVISLPNFSKDEIRLLISRKFPTLTPFIACIMNIYTTVLESFQNDGISVQHASNSSRMRTTSLRDLLKFCSRISLLTEKDNFPELLLLNAADCFLCSMGNCVKQLELACRLAGELNLSVENARNILCCRSIEISLHVQKSILKAGRTILPCRRTPEWETKVSGGSSIVQSSNDIIWPFASTRLSSSVLERLAVAVQHKEPILLVGETGTGKTSTVQRLAYLTGHRLRVINLNQQSDSIDLMGGFKPVDFQVFVRPLREKFESLFTCTFKLDNNLTFLGHVNTCFNSERWIDLITLMRHPARVAVQRHGSTDTSEWTRFLSDLTILERRLENITKSNKPGLGFAFIEGALVRAVQEGDWILLDEINLAPAEVLDSLSGLLDSEYGSLILTERGDDEPLKRHSDFHLFAAMNPATDIGKRELPVGLRNRFTEFYIPELDPGIDADKLETSPDSDSNRHIEALRSNDCQDLATLARSYLVALNPTPSQLSTIVKLYSSLRQAALEGLVDGVGQRPHFSLRTLCRALIEAGRGYHGSILRSLYEGLLFSFGSQICRTSRPILDTLIQRYLCSGWNKDSASLLRLLNTPLPIPQLNSNNNTDSPSESKCPNDNFVNIEGYWLPKGSQQPISIHNKDELPGNYILTPSVQANLKDLARVVSARGGLPVLLQGETSVGKTSLITYLAKRVGQVCYRINNHEHTDQQTYLGTYTVPSTAQTAKNISSGSNETLKTSAPLVFKDGLLVKAMRNGYWIILDELNLAPTEILEALNRVLDDNRSVFITETQETVKAHPNFRLFATQNPPGLYAGRKMLSRALRNRFIELHFDTIPRNELEVILEKKCLLPSSRAQRLVEVMHRLQLARCSSNLFQGKDSFITLRDLFRWAERYRFATCDKITVDQTDAKKQTIFFDWDAYLADQGYLLLAGRVRNPSEVQVVADVIESVFKRKVTESRLFDLNESTSPIVYEFLQPVLSKDTVYNQHDYDHIVWTKDMRRLLVLIGNALKYKEPILLVGETGCGKTTICQLIASLHNQHLHCVNCHQCTEASDFLGGLRPVRHSSENEFTDDNCRLFEWVNGPLVTAMLNGDIFLLDEISLADDAVLERLNSLLEPERQLHLAECTEDSLIDCNDPLNSTQLLTAHPKFRFIATMNPGGDYGKKELSPALRNRFTEIWCPSPMFASMITSAIPLLSNVSDQLSDSFSNCQQIVEHNLRLKIPIYFKADSDFARQFSEKMINFIHWFSVAQNECKASRVGSFHQRPPPTIRDLIAWIEFMQNVVTTSLTNQSSLMMDLFSACIHGACLLFLDVIDQAPCISSDAIHFLVDQLYSINQAFIEEIQPPVLSADDVYANFTIGINEQFVLKKDNQIFGCEPFFIPTGPCINSLTNSNFIFDAPTPASNVKRLLRAMQLPARALLLEGSPGVGKTTLVLALAKASGHKVIRINLSEATEVSDLFGCDLPVEGAEAGVFAWKSGPFLQGLCEGHWIILDEMNLASQSVLESLNACLDHRGEVFIPELNTSFKIDSKATRLFACQNPLSEGGGRKGLPRSFLNRFTQVYMKPLSKSDQEFILNQLYPDLSKDCIHLMVTFNQVVNERINIEHEFGSQGGPWEFNLRDLTRWCDLLIKGKDFEGLNPGLYVHLLYTDRMRTLQDKLKMVNLWTDVCTMLNISDMFYYEPCGDIRLFNGFLQCGLANFTCHSSNYPVCEEVEHLLLMNCQRSILESFLKVIEMGWMVMLIGPPGCGKRTLAYIASVLLGQTMITMCLSPTSDTIELLGSLEQRESGGLFEWIDSPLVKGIVHGYWVLIENAQLCSPSVLDRLNSLLEPNGELLLSERGLDAQGKLITLKAHPNFRLILTVDEHIGLISGGVCSTGISRAMRNRGLEITFTEPILHSHVDLLRLFTSTNVPKQIAIALVQFNTLYLEACENPSFFFECYSHCFNENHHQQQMLRNNTIQSISSHHLKKIPIGALISAGYYARQLLSEPNQMVPSLLVEKETEKNRKKRKLKSITTTKIKKGLNSDAYEKSDYDDSTSNLVKYLINYYVRHYIHTDELRSTTDLHFTFHHLPVNYLHHTVNDLIQNRLPMDYRHSYANLINLTLKEYYNIHEKSTNTDLILIVRRILLEQANFMDLQTVVDNDMNHVNVYFKLKTLKYDESDLSIMQPSDWLAWPDLRWIPGWKHLVGSLGKDPDILIYEWNTKIYQLLVNELIESTYECINRRAVIESESYSSSDLCKIPVLKITKLCKENSLPVVWLDQYPGLSNLSEEWFSFLKRLWNHFPSYDKLKPVDQFSLCSSLQLISNAWSWLRLFGSRPLGDAFDWLERHSFHNRHILVAPSNDHLPDLTTISQYFLPKSIPLSPKICQLQFSSFSVDWIRFGQLMDEFHMRFKAELTSICSDNNDNGEINMEEMDTVDVDVKMVGNNDNNIQNNVMKFYCLWPWTMILLSKFIEVQLLMNEVQYQDHHPHNLHSSTESLRIYIRSCMLTLIRPQLLAYLLMTQCSLNVTTCEQARVVKQLFQEFNITAGDNNNSSTFVKLSFKNLDWSLSNQLLNLHSVNQPDILGEWRSISHVVIHITWPMLCNFGTCSYAGKLTVYGWRFRQQAIQNANHLLFLSPRYEKSNNAFNDKYLESKLIAQHSFNIIHGIYIAISQTKESTIISNIDDDTDSIHSTYLVGSLFELLNWIHIIFRPFIDQLKLFQFSDKSNNWYRIMRLIELLINLLQQLLSIEQSINNNDDINYQFLLSNCWLLIGCLYLRCNCPYSPLDPYIVIQVEEKAVRNEINSITNELDFRENMLRLTTGAYNRLLPSLKSTNPLNVNGLVDCGLLHPWLGVLINRQHHLKQKAEMLKHQLGGSSCNENILVTRQNSNFQYVEIRRRITSFITDFTEDFLLVHCFNTFNNNNNIEVIENNLGLQKIHRWIEATSNLGDWLTEPNRLNTFADIITPFLYGLFYVTVCSLITNLVTSLLPKTYNSNIVPQFILGQRLSHSLSLAMELASPKSRRLIQQLVNYINNAKSSSTFDNVSHRTQEIQFHTSSFILNLLWLHYSEKKQHFTNTADIDNKLTGRILNSLLLPFIQHWKRIELERKQLAETRASLFLEADRRKQLIRNDLQGIKSKNPRHGRSTSPDLIDQSLNEELDWRLRFSEAGCLNAYTELGVGSHLVDLSKEKEIQQTVVKLEAVDKWLKNSLNGSDKYWIPEENELVYFLNRLVSLLLLNFNSTFNYPFNTPVIANKEQNNLQLVNVSSVFSWHWHTILFGFNIASWLSIESKLSLDPSTDDQNTLPYIGITSYIGQYDIRAQPILPINSSKISVANHYHYSTKSYCYNVYLDPIPLEEAEKLNVIMRNLEKQINQILTQWPGQPSLLRLLVIIHRIESFTVSDPLIKFVTGIEMLWQEMQEWERDAAKHVSLTESCKEVCNILISWRKMELSYWLATLHSAEIQVGNRCATLWLHLYDLFLYPGSYTRQLKSISPKSQCQMKDNTVATAFDYDESRRLQLETDRLDALIELFEKGPIGEFVSRWKLVASIYCALNIWPCLSEIERSSSKRIVGNVVWFYAQFLPYVTEELSNLRHPIEKELKSLVNITKWGHYSRFWSVKTTVDRCKKSIHKQVKNWESVLQRPVLPIFENAVKIPTYLKLNNSNNIDHICSSSYLKLEMIDLSKVLDHCSFKRSFTYLQQRLYNTESEKQLDFTLHFKRLPSLIKCLHKHVYAILHKSPIIQWTEQLRCGLQMWIDYVHELSKQTEQLNSICPTSNQLTKFNKRKLNKSSTCRSKSNRHISNFTNDENECDDEEDLEMKKTRQWYQEFTSLQQRKRLALSDWLKVAALKRSSTITDNSLLVTSDSAETIEPTDSDDFDEENVAENHPDGHLFKTLSLPNLGLSYHRGHRQTQTGHMNRFLVQLFGDPWSYVNQFIIRNDVDVVNTDSDDYFMYCVCNRLSRLIALRASLPHVPGPVDGSDGNIVASILSEIGGPNNLFRLIGIMNDLLNQCSQQFKVCSEFTQLSKETNQLVHEYANSLNLLMISNDKVIDNKQIIQHYYPYYASDFDRMKRIRVSTQNLDLIIREHMYQWNVFWIVFQKQINNEPFDVSKLTCLFGAEGWSWLTSNPEFLSTCIDNPKQLINLTESYLHSLISAFNNVLTCTEHLLGLSTFLWNDAINAGYEKLTSSMIHLQDTLNTLLNAYKNNGAALFTSVFEHLQLQINVEWDRIHCELKVISFNTIKDEVSTFHTSTNNSMNMNIVYKPDVKFEQLANRSIHLMLKSIEILYKCDQINDNSDDYNHFDQLTLLNHFSTVISKLMASTLLQVNKVLISLRSMLQQKSSSSNDKNSIELENIFQSRLIIIQCIYPLMDGLSKALSARCIQFWNLLDVWFKLGEFAMQITSRIISEGFCRPANLARDHELEVNEGGSSTSSKSADEQQTTGEESGGTSLTSSTNDATGAKNVSDKLECQEQIEGLLNDRKHEENEANKKVSENDINGIEMPDDDFQGQYDDPDLENCDLDNDDHQIEEENFDDKMGEGGDDGSNEELAKEMWASDNEENEVNDSKQKRDSDGNKRNDKTGGVQDDEKPSTHHPGAEQDTDSIQEQNKRDPKPKEDVGNIDQTDSCDSNDELINKSPKRKKSKLSHDAFSNRTTVANENSMQDESDQANNELESAQTKPDDIETSDVDVDKYNQGLPGDIDTESIYNEEDITERDVEEMPNDLLNNQEDLNEDNDEEGFKQSEQFDEQNEDNENQSEEVENKLETMDMDEQTTEDLENVEVFPYHGSGTGDLNIQSNTFGGDEHNAEENDKKETNLDTAVDPSNQAATQLGNQSSQGNVLSEKYSAFGSQSDASGTGQLEPHQPTKRNQSLSGPKPTSDNRSLSNKSKPLPMAETIEVDSEQCQEQQQSTLHDQQSELFQHLPNSDDLNNSGTDEDYPCVRDSATIDQAEQQLGNNPVQGPSGDEEIGLENDESTSGDQDDDNTIEKLRTSELEPIDPSTNVLPQQHNRESTSYLKGKQLIDSGNETVELDPKAEIVLTLGAQRPPESISCTRTEVLLQSVDSCMSEIPTNLQILENKFAETSVENCFDWTVYCQRSANLARQLCEALRLVLEPTKASRLRGDYRTGKRINMRKIIPYLASQFRKDKIWLRRSQPSQREYRILIAVDDSSSMSENLCKQMTFESLTTVVTALNLLEVGRIGICSFGESVRVLHDLKDPWVADVGPRVLGQFTFEQPKTSLVQLLQCTIHLMNSVGYMNSNNATIPSQLLLILSDGVFSEDPQSPSLQAAVRLARDSHIFPVCLILDDVRKKHSIFDLRRYCGPGKLQTYMDVFPLPYYLVLRDLACLPNLLADALRQWFELESSFGR</sequence>
<proteinExistence type="inferred from homology"/>
<evidence type="ECO:0000256" key="7">
    <source>
        <dbReference type="ARBA" id="ARBA00023186"/>
    </source>
</evidence>
<evidence type="ECO:0000259" key="11">
    <source>
        <dbReference type="PROSITE" id="PS50234"/>
    </source>
</evidence>
<feature type="compositionally biased region" description="Acidic residues" evidence="10">
    <location>
        <begin position="5171"/>
        <end position="5191"/>
    </location>
</feature>
<dbReference type="PANTHER" id="PTHR48103:SF2">
    <property type="entry name" value="MIDASIN"/>
    <property type="match status" value="1"/>
</dbReference>
<dbReference type="InterPro" id="IPR012099">
    <property type="entry name" value="Midasin"/>
</dbReference>
<keyword evidence="5 9" id="KW-0547">Nucleotide-binding</keyword>
<dbReference type="Pfam" id="PF17865">
    <property type="entry name" value="AAA_lid_5"/>
    <property type="match status" value="1"/>
</dbReference>
<dbReference type="FunFam" id="3.40.50.300:FF:001384">
    <property type="entry name" value="Midasin"/>
    <property type="match status" value="1"/>
</dbReference>
<feature type="compositionally biased region" description="Polar residues" evidence="10">
    <location>
        <begin position="4998"/>
        <end position="5007"/>
    </location>
</feature>
<evidence type="ECO:0000256" key="1">
    <source>
        <dbReference type="ARBA" id="ARBA00004604"/>
    </source>
</evidence>
<reference evidence="12" key="1">
    <citation type="submission" date="2022-04" db="EMBL/GenBank/DDBJ databases">
        <authorList>
            <person name="Xu L."/>
            <person name="Lv Z."/>
        </authorList>
    </citation>
    <scope>NUCLEOTIDE SEQUENCE</scope>
    <source>
        <strain evidence="12">LV_2022a</strain>
    </source>
</reference>
<organism evidence="12 13">
    <name type="scientific">Schistosoma mekongi</name>
    <name type="common">Parasitic worm</name>
    <dbReference type="NCBI Taxonomy" id="38744"/>
    <lineage>
        <taxon>Eukaryota</taxon>
        <taxon>Metazoa</taxon>
        <taxon>Spiralia</taxon>
        <taxon>Lophotrochozoa</taxon>
        <taxon>Platyhelminthes</taxon>
        <taxon>Trematoda</taxon>
        <taxon>Digenea</taxon>
        <taxon>Strigeidida</taxon>
        <taxon>Schistosomatoidea</taxon>
        <taxon>Schistosomatidae</taxon>
        <taxon>Schistosoma</taxon>
    </lineage>
</organism>
<evidence type="ECO:0000256" key="9">
    <source>
        <dbReference type="PIRNR" id="PIRNR010340"/>
    </source>
</evidence>
<gene>
    <name evidence="12" type="ORF">MN116_008245</name>
</gene>
<dbReference type="GO" id="GO:0005524">
    <property type="term" value="F:ATP binding"/>
    <property type="evidence" value="ECO:0007669"/>
    <property type="project" value="UniProtKB-KW"/>
</dbReference>
<feature type="compositionally biased region" description="Polar residues" evidence="10">
    <location>
        <begin position="5206"/>
        <end position="5219"/>
    </location>
</feature>
<dbReference type="InterPro" id="IPR041190">
    <property type="entry name" value="Midasin_AAA_lid_5"/>
</dbReference>
<evidence type="ECO:0000313" key="12">
    <source>
        <dbReference type="EMBL" id="KAK4468072.1"/>
    </source>
</evidence>
<evidence type="ECO:0000256" key="10">
    <source>
        <dbReference type="SAM" id="MobiDB-lite"/>
    </source>
</evidence>
<dbReference type="GO" id="GO:0030687">
    <property type="term" value="C:preribosome, large subunit precursor"/>
    <property type="evidence" value="ECO:0007669"/>
    <property type="project" value="TreeGrafter"/>
</dbReference>
<feature type="compositionally biased region" description="Polar residues" evidence="10">
    <location>
        <begin position="5055"/>
        <end position="5065"/>
    </location>
</feature>
<feature type="compositionally biased region" description="Polar residues" evidence="10">
    <location>
        <begin position="5074"/>
        <end position="5095"/>
    </location>
</feature>
<feature type="compositionally biased region" description="Polar residues" evidence="10">
    <location>
        <begin position="5029"/>
        <end position="5047"/>
    </location>
</feature>
<feature type="domain" description="VWFA" evidence="11">
    <location>
        <begin position="5369"/>
        <end position="5563"/>
    </location>
</feature>
<feature type="compositionally biased region" description="Basic and acidic residues" evidence="10">
    <location>
        <begin position="4771"/>
        <end position="4804"/>
    </location>
</feature>
<keyword evidence="7 9" id="KW-0143">Chaperone</keyword>
<feature type="compositionally biased region" description="Polar residues" evidence="10">
    <location>
        <begin position="5111"/>
        <end position="5140"/>
    </location>
</feature>
<dbReference type="CDD" id="cd00009">
    <property type="entry name" value="AAA"/>
    <property type="match status" value="2"/>
</dbReference>
<reference evidence="12" key="2">
    <citation type="journal article" date="2023" name="Infect Dis Poverty">
        <title>Chromosome-scale genome of the human blood fluke Schistosoma mekongi and its implications for public health.</title>
        <authorList>
            <person name="Zhou M."/>
            <person name="Xu L."/>
            <person name="Xu D."/>
            <person name="Chen W."/>
            <person name="Khan J."/>
            <person name="Hu Y."/>
            <person name="Huang H."/>
            <person name="Wei H."/>
            <person name="Zhang Y."/>
            <person name="Chusongsang P."/>
            <person name="Tanasarnprasert K."/>
            <person name="Hu X."/>
            <person name="Limpanont Y."/>
            <person name="Lv Z."/>
        </authorList>
    </citation>
    <scope>NUCLEOTIDE SEQUENCE</scope>
    <source>
        <strain evidence="12">LV_2022a</strain>
    </source>
</reference>
<evidence type="ECO:0000256" key="6">
    <source>
        <dbReference type="ARBA" id="ARBA00022840"/>
    </source>
</evidence>
<comment type="subcellular location">
    <subcellularLocation>
        <location evidence="1">Nucleus</location>
        <location evidence="1">Nucleolus</location>
    </subcellularLocation>
    <subcellularLocation>
        <location evidence="2">Nucleus</location>
        <location evidence="2">Nucleoplasm</location>
    </subcellularLocation>
</comment>
<protein>
    <recommendedName>
        <fullName evidence="4 9">Midasin</fullName>
    </recommendedName>
</protein>
<dbReference type="GO" id="GO:0016887">
    <property type="term" value="F:ATP hydrolysis activity"/>
    <property type="evidence" value="ECO:0007669"/>
    <property type="project" value="InterPro"/>
</dbReference>
<dbReference type="GO" id="GO:0005654">
    <property type="term" value="C:nucleoplasm"/>
    <property type="evidence" value="ECO:0007669"/>
    <property type="project" value="UniProtKB-SubCell"/>
</dbReference>
<dbReference type="SMART" id="SM00382">
    <property type="entry name" value="AAA"/>
    <property type="match status" value="6"/>
</dbReference>
<dbReference type="FunFam" id="3.40.50.300:FF:000142">
    <property type="entry name" value="Midasin"/>
    <property type="match status" value="1"/>
</dbReference>
<dbReference type="PROSITE" id="PS00018">
    <property type="entry name" value="EF_HAND_1"/>
    <property type="match status" value="1"/>
</dbReference>
<feature type="region of interest" description="Disordered" evidence="10">
    <location>
        <begin position="4630"/>
        <end position="5219"/>
    </location>
</feature>
<dbReference type="EMBL" id="JALJAT010000007">
    <property type="protein sequence ID" value="KAK4468072.1"/>
    <property type="molecule type" value="Genomic_DNA"/>
</dbReference>